<proteinExistence type="predicted"/>
<keyword evidence="2" id="KW-0238">DNA-binding</keyword>
<keyword evidence="8" id="KW-1185">Reference proteome</keyword>
<dbReference type="Gene3D" id="3.90.1750.20">
    <property type="entry name" value="Putative Large Serine Recombinase, Chain B, Domain 2"/>
    <property type="match status" value="1"/>
</dbReference>
<sequence>MKNVILYVRVSTDEQAGRGYSLRDQEQKLLNYCQNNNLNVLHIFREDYSAKTFKRPEFKKLLEYCKKNKKDVHQLIFIKWDRFSRNTAESYQMIGIFNQLAIQVNAIEQPLDLTIPEQGLMLAVYLSMPEVENQRRSLNVISGMRRAFKEGRYVGSAPKGYDNGKDAVKKPLLIPNDDAKYIQEAFEMMATGNYQRNEVFFKLKYKGFQSSKSVFANILNNHLYYGGVFIKAYKDEKETIVEGIHEPIITKALFDKVQQVMYKRKNGIKKVPKAHNENFPLKGFLLCPICNKQMTASKSKGRTQYYNYYHCISPCKGRYTSEEVHQQVNDFLGDLSFDKQFQELYFEIIKEKLTEDTKQKALGAKHYENLNSIEDKLIKLQDLYIDGDMDKASYESAKQRYENIRAELKSKESTSEDSKQLVELYNRATKKFIGIDIQYNKSNLEQKRKIIGSIFEKNIQFENKKVRTASLNPILNEIASINKGLEGIKKKDLTKKLVKSSMVTAAGFEPATLRAEI</sequence>
<evidence type="ECO:0000256" key="3">
    <source>
        <dbReference type="ARBA" id="ARBA00023172"/>
    </source>
</evidence>
<protein>
    <submittedName>
        <fullName evidence="7">Cassette chromosome recombinase B</fullName>
    </submittedName>
</protein>
<reference evidence="7 8" key="2">
    <citation type="journal article" date="2022" name="Microorganisms">
        <title>Complete Genome Sequences of Two Flavobacterium ammonificans Strains and a Flavobacterium ammoniigenes Strain of Ammonifying Bacterioplankton Isolated from Surface River Water.</title>
        <authorList>
            <person name="Suda W."/>
            <person name="Ogata Y."/>
            <person name="Shindo C."/>
            <person name="Watanabe K."/>
        </authorList>
    </citation>
    <scope>NUCLEOTIDE SEQUENCE [LARGE SCALE GENOMIC DNA]</scope>
    <source>
        <strain evidence="7 8">GENT5</strain>
    </source>
</reference>
<dbReference type="InterPro" id="IPR006119">
    <property type="entry name" value="Resolv_N"/>
</dbReference>
<dbReference type="CDD" id="cd00338">
    <property type="entry name" value="Ser_Recombinase"/>
    <property type="match status" value="1"/>
</dbReference>
<dbReference type="PROSITE" id="PS51737">
    <property type="entry name" value="RECOMBINASE_DNA_BIND"/>
    <property type="match status" value="1"/>
</dbReference>
<dbReference type="SMART" id="SM00857">
    <property type="entry name" value="Resolvase"/>
    <property type="match status" value="1"/>
</dbReference>
<dbReference type="Gene3D" id="3.40.50.1390">
    <property type="entry name" value="Resolvase, N-terminal catalytic domain"/>
    <property type="match status" value="1"/>
</dbReference>
<dbReference type="SUPFAM" id="SSF53041">
    <property type="entry name" value="Resolvase-like"/>
    <property type="match status" value="1"/>
</dbReference>
<feature type="domain" description="Resolvase/invertase-type recombinase catalytic" evidence="5">
    <location>
        <begin position="3"/>
        <end position="151"/>
    </location>
</feature>
<gene>
    <name evidence="7" type="primary">ccrB</name>
    <name evidence="7" type="ORF">GENT5_01350</name>
</gene>
<dbReference type="InterPro" id="IPR050639">
    <property type="entry name" value="SSR_resolvase"/>
</dbReference>
<dbReference type="EMBL" id="AP025184">
    <property type="protein sequence ID" value="BDB53830.1"/>
    <property type="molecule type" value="Genomic_DNA"/>
</dbReference>
<dbReference type="InterPro" id="IPR038109">
    <property type="entry name" value="DNA_bind_recomb_sf"/>
</dbReference>
<feature type="domain" description="Recombinase" evidence="6">
    <location>
        <begin position="158"/>
        <end position="267"/>
    </location>
</feature>
<keyword evidence="1" id="KW-0229">DNA integration</keyword>
<evidence type="ECO:0000313" key="7">
    <source>
        <dbReference type="EMBL" id="BDB53830.1"/>
    </source>
</evidence>
<dbReference type="Pfam" id="PF00239">
    <property type="entry name" value="Resolvase"/>
    <property type="match status" value="1"/>
</dbReference>
<dbReference type="InterPro" id="IPR006118">
    <property type="entry name" value="Recombinase_CS"/>
</dbReference>
<evidence type="ECO:0000259" key="5">
    <source>
        <dbReference type="PROSITE" id="PS51736"/>
    </source>
</evidence>
<dbReference type="InterPro" id="IPR011109">
    <property type="entry name" value="DNA_bind_recombinase_dom"/>
</dbReference>
<dbReference type="PROSITE" id="PS51736">
    <property type="entry name" value="RECOMBINASES_3"/>
    <property type="match status" value="1"/>
</dbReference>
<evidence type="ECO:0000259" key="6">
    <source>
        <dbReference type="PROSITE" id="PS51737"/>
    </source>
</evidence>
<accession>A0ABM7V149</accession>
<dbReference type="InterPro" id="IPR036162">
    <property type="entry name" value="Resolvase-like_N_sf"/>
</dbReference>
<dbReference type="PANTHER" id="PTHR30461">
    <property type="entry name" value="DNA-INVERTASE FROM LAMBDOID PROPHAGE"/>
    <property type="match status" value="1"/>
</dbReference>
<dbReference type="Proteomes" id="UP001319867">
    <property type="component" value="Chromosome"/>
</dbReference>
<dbReference type="PANTHER" id="PTHR30461:SF2">
    <property type="entry name" value="SERINE RECOMBINASE PINE-RELATED"/>
    <property type="match status" value="1"/>
</dbReference>
<reference evidence="7 8" key="1">
    <citation type="journal article" date="2022" name="Int. J. Syst. Evol. Microbiol.">
        <title>Flavobacterium ammonificans sp. nov. and Flavobacterium ammoniigenes sp. nov., ammonifying bacteria isolated from surface river water.</title>
        <authorList>
            <person name="Watanabe K."/>
            <person name="Kitamura T."/>
            <person name="Ogata Y."/>
            <person name="Shindo C."/>
            <person name="Suda W."/>
        </authorList>
    </citation>
    <scope>NUCLEOTIDE SEQUENCE [LARGE SCALE GENOMIC DNA]</scope>
    <source>
        <strain evidence="7 8">GENT5</strain>
    </source>
</reference>
<dbReference type="RefSeq" id="WP_420828065.1">
    <property type="nucleotide sequence ID" value="NZ_AP025184.1"/>
</dbReference>
<name>A0ABM7V149_9FLAO</name>
<evidence type="ECO:0000313" key="8">
    <source>
        <dbReference type="Proteomes" id="UP001319867"/>
    </source>
</evidence>
<evidence type="ECO:0000256" key="2">
    <source>
        <dbReference type="ARBA" id="ARBA00023125"/>
    </source>
</evidence>
<evidence type="ECO:0000256" key="1">
    <source>
        <dbReference type="ARBA" id="ARBA00022908"/>
    </source>
</evidence>
<evidence type="ECO:0000256" key="4">
    <source>
        <dbReference type="PROSITE-ProRule" id="PRU10137"/>
    </source>
</evidence>
<keyword evidence="3" id="KW-0233">DNA recombination</keyword>
<feature type="active site" description="O-(5'-phospho-DNA)-serine intermediate" evidence="4">
    <location>
        <position position="11"/>
    </location>
</feature>
<organism evidence="7 8">
    <name type="scientific">Flavobacterium ammoniigenes</name>
    <dbReference type="NCBI Taxonomy" id="1751095"/>
    <lineage>
        <taxon>Bacteria</taxon>
        <taxon>Pseudomonadati</taxon>
        <taxon>Bacteroidota</taxon>
        <taxon>Flavobacteriia</taxon>
        <taxon>Flavobacteriales</taxon>
        <taxon>Flavobacteriaceae</taxon>
        <taxon>Flavobacterium</taxon>
    </lineage>
</organism>
<dbReference type="Pfam" id="PF07508">
    <property type="entry name" value="Recombinase"/>
    <property type="match status" value="1"/>
</dbReference>
<dbReference type="PROSITE" id="PS00397">
    <property type="entry name" value="RECOMBINASES_1"/>
    <property type="match status" value="1"/>
</dbReference>